<sequence>MLASSRLLERRGQRYRRNNGACDLVGLLPGVNGTSTEADLGLIGVLSAAVSLCHYCSCFVL</sequence>
<evidence type="ECO:0000313" key="2">
    <source>
        <dbReference type="Proteomes" id="UP000274822"/>
    </source>
</evidence>
<evidence type="ECO:0000313" key="1">
    <source>
        <dbReference type="EMBL" id="RUS34898.1"/>
    </source>
</evidence>
<proteinExistence type="predicted"/>
<dbReference type="AlphaFoldDB" id="A0A433QYP7"/>
<reference evidence="1 2" key="1">
    <citation type="journal article" date="2018" name="New Phytol.">
        <title>Phylogenomics of Endogonaceae and evolution of mycorrhizas within Mucoromycota.</title>
        <authorList>
            <person name="Chang Y."/>
            <person name="Desiro A."/>
            <person name="Na H."/>
            <person name="Sandor L."/>
            <person name="Lipzen A."/>
            <person name="Clum A."/>
            <person name="Barry K."/>
            <person name="Grigoriev I.V."/>
            <person name="Martin F.M."/>
            <person name="Stajich J.E."/>
            <person name="Smith M.E."/>
            <person name="Bonito G."/>
            <person name="Spatafora J.W."/>
        </authorList>
    </citation>
    <scope>NUCLEOTIDE SEQUENCE [LARGE SCALE GENOMIC DNA]</scope>
    <source>
        <strain evidence="1 2">AD002</strain>
    </source>
</reference>
<comment type="caution">
    <text evidence="1">The sequence shown here is derived from an EMBL/GenBank/DDBJ whole genome shotgun (WGS) entry which is preliminary data.</text>
</comment>
<organism evidence="1 2">
    <name type="scientific">Jimgerdemannia flammicorona</name>
    <dbReference type="NCBI Taxonomy" id="994334"/>
    <lineage>
        <taxon>Eukaryota</taxon>
        <taxon>Fungi</taxon>
        <taxon>Fungi incertae sedis</taxon>
        <taxon>Mucoromycota</taxon>
        <taxon>Mucoromycotina</taxon>
        <taxon>Endogonomycetes</taxon>
        <taxon>Endogonales</taxon>
        <taxon>Endogonaceae</taxon>
        <taxon>Jimgerdemannia</taxon>
    </lineage>
</organism>
<accession>A0A433QYP7</accession>
<dbReference type="EMBL" id="RBNJ01000301">
    <property type="protein sequence ID" value="RUS34898.1"/>
    <property type="molecule type" value="Genomic_DNA"/>
</dbReference>
<dbReference type="Proteomes" id="UP000274822">
    <property type="component" value="Unassembled WGS sequence"/>
</dbReference>
<name>A0A433QYP7_9FUNG</name>
<protein>
    <submittedName>
        <fullName evidence="1">Uncharacterized protein</fullName>
    </submittedName>
</protein>
<keyword evidence="2" id="KW-1185">Reference proteome</keyword>
<gene>
    <name evidence="1" type="ORF">BC938DRAFT_477927</name>
</gene>